<feature type="compositionally biased region" description="Polar residues" evidence="1">
    <location>
        <begin position="10"/>
        <end position="23"/>
    </location>
</feature>
<accession>A0A0E9QXE5</accession>
<reference evidence="2" key="2">
    <citation type="journal article" date="2015" name="Fish Shellfish Immunol.">
        <title>Early steps in the European eel (Anguilla anguilla)-Vibrio vulnificus interaction in the gills: Role of the RtxA13 toxin.</title>
        <authorList>
            <person name="Callol A."/>
            <person name="Pajuelo D."/>
            <person name="Ebbesson L."/>
            <person name="Teles M."/>
            <person name="MacKenzie S."/>
            <person name="Amaro C."/>
        </authorList>
    </citation>
    <scope>NUCLEOTIDE SEQUENCE</scope>
</reference>
<name>A0A0E9QXE5_ANGAN</name>
<proteinExistence type="predicted"/>
<dbReference type="AlphaFoldDB" id="A0A0E9QXE5"/>
<protein>
    <submittedName>
        <fullName evidence="2">Uncharacterized protein</fullName>
    </submittedName>
</protein>
<evidence type="ECO:0000256" key="1">
    <source>
        <dbReference type="SAM" id="MobiDB-lite"/>
    </source>
</evidence>
<evidence type="ECO:0000313" key="2">
    <source>
        <dbReference type="EMBL" id="JAH20895.1"/>
    </source>
</evidence>
<organism evidence="2">
    <name type="scientific">Anguilla anguilla</name>
    <name type="common">European freshwater eel</name>
    <name type="synonym">Muraena anguilla</name>
    <dbReference type="NCBI Taxonomy" id="7936"/>
    <lineage>
        <taxon>Eukaryota</taxon>
        <taxon>Metazoa</taxon>
        <taxon>Chordata</taxon>
        <taxon>Craniata</taxon>
        <taxon>Vertebrata</taxon>
        <taxon>Euteleostomi</taxon>
        <taxon>Actinopterygii</taxon>
        <taxon>Neopterygii</taxon>
        <taxon>Teleostei</taxon>
        <taxon>Anguilliformes</taxon>
        <taxon>Anguillidae</taxon>
        <taxon>Anguilla</taxon>
    </lineage>
</organism>
<sequence length="32" mass="3654">MKAYTEKSPRSVTQKHSTMSSDQQKPRSVTDN</sequence>
<feature type="region of interest" description="Disordered" evidence="1">
    <location>
        <begin position="1"/>
        <end position="32"/>
    </location>
</feature>
<reference evidence="2" key="1">
    <citation type="submission" date="2014-11" db="EMBL/GenBank/DDBJ databases">
        <authorList>
            <person name="Amaro Gonzalez C."/>
        </authorList>
    </citation>
    <scope>NUCLEOTIDE SEQUENCE</scope>
</reference>
<dbReference type="EMBL" id="GBXM01087682">
    <property type="protein sequence ID" value="JAH20895.1"/>
    <property type="molecule type" value="Transcribed_RNA"/>
</dbReference>